<accession>A0A963YTR7</accession>
<gene>
    <name evidence="1" type="ORF">ASILVAE211_15100</name>
</gene>
<reference evidence="1" key="2">
    <citation type="submission" date="2021-01" db="EMBL/GenBank/DDBJ databases">
        <authorList>
            <person name="Mieszkin S."/>
            <person name="Pouder E."/>
            <person name="Alain K."/>
        </authorList>
    </citation>
    <scope>NUCLEOTIDE SEQUENCE</scope>
    <source>
        <strain evidence="1">HW T2.11</strain>
    </source>
</reference>
<evidence type="ECO:0000313" key="1">
    <source>
        <dbReference type="EMBL" id="MCB8876519.1"/>
    </source>
</evidence>
<comment type="caution">
    <text evidence="1">The sequence shown here is derived from an EMBL/GenBank/DDBJ whole genome shotgun (WGS) entry which is preliminary data.</text>
</comment>
<protein>
    <submittedName>
        <fullName evidence="1">Uncharacterized protein</fullName>
    </submittedName>
</protein>
<name>A0A963YTR7_9PROT</name>
<reference evidence="1" key="1">
    <citation type="journal article" date="2021" name="Microorganisms">
        <title>Acidisoma silvae sp. nov. and Acidisomacellulosilytica sp. nov., Two Acidophilic Bacteria Isolated from Decaying Wood, Hydrolyzing Cellulose and Producing Poly-3-hydroxybutyrate.</title>
        <authorList>
            <person name="Mieszkin S."/>
            <person name="Pouder E."/>
            <person name="Uroz S."/>
            <person name="Simon-Colin C."/>
            <person name="Alain K."/>
        </authorList>
    </citation>
    <scope>NUCLEOTIDE SEQUENCE</scope>
    <source>
        <strain evidence="1">HW T2.11</strain>
    </source>
</reference>
<dbReference type="Proteomes" id="UP000708298">
    <property type="component" value="Unassembled WGS sequence"/>
</dbReference>
<sequence length="100" mass="10637">MSDDQQTPATRARLLAEQLRTQGHNEAADHLEATLAPSSGETGAADETGHGFLHALRDACQSVLTAIEAIDPASFAAIDELRMEVDKHLLPHGEGKHEGS</sequence>
<dbReference type="EMBL" id="JAESVB010000006">
    <property type="protein sequence ID" value="MCB8876519.1"/>
    <property type="molecule type" value="Genomic_DNA"/>
</dbReference>
<organism evidence="1 2">
    <name type="scientific">Acidisoma silvae</name>
    <dbReference type="NCBI Taxonomy" id="2802396"/>
    <lineage>
        <taxon>Bacteria</taxon>
        <taxon>Pseudomonadati</taxon>
        <taxon>Pseudomonadota</taxon>
        <taxon>Alphaproteobacteria</taxon>
        <taxon>Acetobacterales</taxon>
        <taxon>Acidocellaceae</taxon>
        <taxon>Acidisoma</taxon>
    </lineage>
</organism>
<dbReference type="RefSeq" id="WP_227322171.1">
    <property type="nucleotide sequence ID" value="NZ_JAESVB010000006.1"/>
</dbReference>
<proteinExistence type="predicted"/>
<keyword evidence="2" id="KW-1185">Reference proteome</keyword>
<evidence type="ECO:0000313" key="2">
    <source>
        <dbReference type="Proteomes" id="UP000708298"/>
    </source>
</evidence>
<dbReference type="AlphaFoldDB" id="A0A963YTR7"/>